<dbReference type="EMBL" id="JAPTGG010000002">
    <property type="protein sequence ID" value="MCZ0864049.1"/>
    <property type="molecule type" value="Genomic_DNA"/>
</dbReference>
<keyword evidence="1" id="KW-0472">Membrane</keyword>
<organism evidence="2 3">
    <name type="scientific">Dasania phycosphaerae</name>
    <dbReference type="NCBI Taxonomy" id="2950436"/>
    <lineage>
        <taxon>Bacteria</taxon>
        <taxon>Pseudomonadati</taxon>
        <taxon>Pseudomonadota</taxon>
        <taxon>Gammaproteobacteria</taxon>
        <taxon>Cellvibrionales</taxon>
        <taxon>Spongiibacteraceae</taxon>
        <taxon>Dasania</taxon>
    </lineage>
</organism>
<dbReference type="RefSeq" id="WP_258330207.1">
    <property type="nucleotide sequence ID" value="NZ_JAPTGG010000002.1"/>
</dbReference>
<name>A0A9J6RI71_9GAMM</name>
<evidence type="ECO:0000313" key="2">
    <source>
        <dbReference type="EMBL" id="MCZ0864049.1"/>
    </source>
</evidence>
<accession>A0A9J6RI71</accession>
<feature type="transmembrane region" description="Helical" evidence="1">
    <location>
        <begin position="33"/>
        <end position="50"/>
    </location>
</feature>
<feature type="transmembrane region" description="Helical" evidence="1">
    <location>
        <begin position="7"/>
        <end position="27"/>
    </location>
</feature>
<dbReference type="AlphaFoldDB" id="A0A9J6RI71"/>
<protein>
    <submittedName>
        <fullName evidence="2">Uncharacterized protein</fullName>
    </submittedName>
</protein>
<evidence type="ECO:0000313" key="3">
    <source>
        <dbReference type="Proteomes" id="UP001069090"/>
    </source>
</evidence>
<proteinExistence type="predicted"/>
<keyword evidence="1" id="KW-0812">Transmembrane</keyword>
<gene>
    <name evidence="2" type="ORF">O0V09_02485</name>
</gene>
<sequence length="129" mass="14693">MRGIITNITVLTCVTIAIWIVGFLSSICLSNLEWIYGARIAATLPILVLFNRRSIRLGSQEDSQPTYKPEEVSIHWKSDDDWKKVSYKMYHYIDQLGDAKAKRAAIILTIIGIMYFFIALLLANLCIKP</sequence>
<reference evidence="2 3" key="1">
    <citation type="submission" date="2022-12" db="EMBL/GenBank/DDBJ databases">
        <title>Dasania phycosphaerae sp. nov., isolated from particulate material of the south coast of Korea.</title>
        <authorList>
            <person name="Jiang Y."/>
        </authorList>
    </citation>
    <scope>NUCLEOTIDE SEQUENCE [LARGE SCALE GENOMIC DNA]</scope>
    <source>
        <strain evidence="2 3">GY-19</strain>
    </source>
</reference>
<keyword evidence="3" id="KW-1185">Reference proteome</keyword>
<evidence type="ECO:0000256" key="1">
    <source>
        <dbReference type="SAM" id="Phobius"/>
    </source>
</evidence>
<dbReference type="Proteomes" id="UP001069090">
    <property type="component" value="Unassembled WGS sequence"/>
</dbReference>
<feature type="transmembrane region" description="Helical" evidence="1">
    <location>
        <begin position="104"/>
        <end position="123"/>
    </location>
</feature>
<keyword evidence="1" id="KW-1133">Transmembrane helix</keyword>
<comment type="caution">
    <text evidence="2">The sequence shown here is derived from an EMBL/GenBank/DDBJ whole genome shotgun (WGS) entry which is preliminary data.</text>
</comment>